<evidence type="ECO:0000313" key="3">
    <source>
        <dbReference type="EMBL" id="KAF7211257.1"/>
    </source>
</evidence>
<feature type="region of interest" description="Disordered" evidence="1">
    <location>
        <begin position="423"/>
        <end position="447"/>
    </location>
</feature>
<dbReference type="KEGG" id="nfu:107394808"/>
<accession>A0A9D3BKX2</accession>
<reference evidence="2" key="1">
    <citation type="submission" date="2020-03" db="EMBL/GenBank/DDBJ databases">
        <title>Intra-Species Differences in Population Size shape Life History and Genome Evolution.</title>
        <authorList>
            <person name="Willemsen D."/>
            <person name="Cui R."/>
            <person name="Valenzano D.R."/>
        </authorList>
    </citation>
    <scope>NUCLEOTIDE SEQUENCE</scope>
    <source>
        <strain evidence="2">GRZ</strain>
        <tissue evidence="2">Whole</tissue>
    </source>
</reference>
<dbReference type="Proteomes" id="UP000822369">
    <property type="component" value="Chromosome 12"/>
</dbReference>
<feature type="region of interest" description="Disordered" evidence="1">
    <location>
        <begin position="372"/>
        <end position="409"/>
    </location>
</feature>
<evidence type="ECO:0000256" key="1">
    <source>
        <dbReference type="SAM" id="MobiDB-lite"/>
    </source>
</evidence>
<feature type="region of interest" description="Disordered" evidence="1">
    <location>
        <begin position="503"/>
        <end position="541"/>
    </location>
</feature>
<name>A0A9D3BKX2_NOTFU</name>
<feature type="compositionally biased region" description="Basic and acidic residues" evidence="1">
    <location>
        <begin position="373"/>
        <end position="388"/>
    </location>
</feature>
<comment type="caution">
    <text evidence="2">The sequence shown here is derived from an EMBL/GenBank/DDBJ whole genome shotgun (WGS) entry which is preliminary data.</text>
</comment>
<protein>
    <submittedName>
        <fullName evidence="2">Transcript variant X1</fullName>
    </submittedName>
    <submittedName>
        <fullName evidence="3">Transcript variant X2</fullName>
    </submittedName>
</protein>
<evidence type="ECO:0000313" key="2">
    <source>
        <dbReference type="EMBL" id="KAF7211255.1"/>
    </source>
</evidence>
<organism evidence="2 4">
    <name type="scientific">Nothobranchius furzeri</name>
    <name type="common">Turquoise killifish</name>
    <dbReference type="NCBI Taxonomy" id="105023"/>
    <lineage>
        <taxon>Eukaryota</taxon>
        <taxon>Metazoa</taxon>
        <taxon>Chordata</taxon>
        <taxon>Craniata</taxon>
        <taxon>Vertebrata</taxon>
        <taxon>Euteleostomi</taxon>
        <taxon>Actinopterygii</taxon>
        <taxon>Neopterygii</taxon>
        <taxon>Teleostei</taxon>
        <taxon>Neoteleostei</taxon>
        <taxon>Acanthomorphata</taxon>
        <taxon>Ovalentaria</taxon>
        <taxon>Atherinomorphae</taxon>
        <taxon>Cyprinodontiformes</taxon>
        <taxon>Nothobranchiidae</taxon>
        <taxon>Nothobranchius</taxon>
    </lineage>
</organism>
<proteinExistence type="predicted"/>
<gene>
    <name evidence="2" type="ORF">G4P62_017437</name>
</gene>
<dbReference type="EMBL" id="JAAVVJ010000012">
    <property type="protein sequence ID" value="KAF7211257.1"/>
    <property type="molecule type" value="Genomic_DNA"/>
</dbReference>
<sequence length="765" mass="84644">MSDRVQNATTRASLRKRVTFNMNSNKVYIAGSHVPSTPETSADAEGVIKVTDDQRKTHVDVSEPNTSCKNVSCSVFRNVSLFCTPTCATSSSPTKHVCTSGSALSAPKSAPVHLQKSDAASKEWKSAVGSTAESEVCNKTAPCSKMEKLLDVRQTSVASANTAEPPVTHPHPGVTSSLPAPYLNIIPVGTKAPQKGRCCKPAGQTAQSGNLPAIGLSQLVIVLCEEKRQVFCRLCSVKLSSSSHSRSFDHCFNYVKMKYPGWTASQVEKELSSVVAPLAELERRLKYLHPQKIEVNRGVYWFLASLPEDKAVETVKTLLRQTRPRVSSSTGDTAETLGLEVSSSDDGVRVFDREVSDVCDKQIQTDLIQITEMLKEDDRPGDLQRSDDPIQEPRSCVSSDQVNPDPVPGVQDEEMIETVQQDSFDPDAEVKDDVTDVSGTPRKSPTPFHISEEAETLVGPGRWRPPAAETQQWKRDVRQLDEELLTRPQKVPRFQTCGLQPQTCAEAGQQSPSGPSYRAEVAPEQGAEPRGQRASQEGPRALLGGKAPSCSHLSFYLTAGGCGSRPVVGERLCKHTTTRSTQARLHGVCSSGMASVWECRGLSQDTFFLCESCEDILSHRDICLHLVSRDHQLNYLWRERPEVLETFWPREDLPSELRKEILNRVVWEFAVWERDRVDTPCVLLEQELHQFVRTAHYIEGTGFSFRVYEGNGLICVKCAFLALNILRFITNEETSVRLSNRTTHQKSTASAWECRGLSQEDSNLQ</sequence>
<feature type="compositionally biased region" description="Polar residues" evidence="1">
    <location>
        <begin position="503"/>
        <end position="514"/>
    </location>
</feature>
<evidence type="ECO:0000313" key="4">
    <source>
        <dbReference type="Proteomes" id="UP000822369"/>
    </source>
</evidence>
<dbReference type="EMBL" id="JAAVVJ010000012">
    <property type="protein sequence ID" value="KAF7211255.1"/>
    <property type="molecule type" value="Genomic_DNA"/>
</dbReference>
<dbReference type="AlphaFoldDB" id="A0A9D3BKX2"/>